<accession>A0AAV7F7F7</accession>
<feature type="region of interest" description="Disordered" evidence="1">
    <location>
        <begin position="230"/>
        <end position="249"/>
    </location>
</feature>
<evidence type="ECO:0000313" key="2">
    <source>
        <dbReference type="EMBL" id="KAG9456681.1"/>
    </source>
</evidence>
<feature type="compositionally biased region" description="Basic and acidic residues" evidence="1">
    <location>
        <begin position="109"/>
        <end position="121"/>
    </location>
</feature>
<dbReference type="EMBL" id="JAINDJ010000002">
    <property type="protein sequence ID" value="KAG9456681.1"/>
    <property type="molecule type" value="Genomic_DNA"/>
</dbReference>
<gene>
    <name evidence="2" type="ORF">H6P81_001189</name>
</gene>
<keyword evidence="3" id="KW-1185">Reference proteome</keyword>
<dbReference type="Proteomes" id="UP000825729">
    <property type="component" value="Unassembled WGS sequence"/>
</dbReference>
<feature type="region of interest" description="Disordered" evidence="1">
    <location>
        <begin position="78"/>
        <end position="121"/>
    </location>
</feature>
<sequence length="295" mass="33492">MGRVALARLHFQDFEEAPARRTRRTTMASFGRHRLKVRGRRRIHYRPVDLRSSSLQPITKSGRGRHRVIIRRSAPVARKPPRRLGQHASPRCYTTQSNQRSCRPSTLKPTKEEHDPHLWDRGGEILGLPPISKEAAERGSCSPFQGRNHNNFHGDGLQIAKEFSITWGGEKSGGEKIKFESILVEKILHAQKFFLSRNGGLKIPSPRRNSTHRSSLKPEKFSNSQFVVQQFNRSSSTRSPATSQVETHGTQILPSDHQSLTGSCTLVPELKLRRFRRKPKPTIHTEIESRGSLGE</sequence>
<proteinExistence type="predicted"/>
<evidence type="ECO:0000256" key="1">
    <source>
        <dbReference type="SAM" id="MobiDB-lite"/>
    </source>
</evidence>
<organism evidence="2 3">
    <name type="scientific">Aristolochia fimbriata</name>
    <name type="common">White veined hardy Dutchman's pipe vine</name>
    <dbReference type="NCBI Taxonomy" id="158543"/>
    <lineage>
        <taxon>Eukaryota</taxon>
        <taxon>Viridiplantae</taxon>
        <taxon>Streptophyta</taxon>
        <taxon>Embryophyta</taxon>
        <taxon>Tracheophyta</taxon>
        <taxon>Spermatophyta</taxon>
        <taxon>Magnoliopsida</taxon>
        <taxon>Magnoliidae</taxon>
        <taxon>Piperales</taxon>
        <taxon>Aristolochiaceae</taxon>
        <taxon>Aristolochia</taxon>
    </lineage>
</organism>
<name>A0AAV7F7F7_ARIFI</name>
<feature type="compositionally biased region" description="Polar residues" evidence="1">
    <location>
        <begin position="92"/>
        <end position="108"/>
    </location>
</feature>
<evidence type="ECO:0000313" key="3">
    <source>
        <dbReference type="Proteomes" id="UP000825729"/>
    </source>
</evidence>
<reference evidence="2 3" key="1">
    <citation type="submission" date="2021-07" db="EMBL/GenBank/DDBJ databases">
        <title>The Aristolochia fimbriata genome: insights into angiosperm evolution, floral development and chemical biosynthesis.</title>
        <authorList>
            <person name="Jiao Y."/>
        </authorList>
    </citation>
    <scope>NUCLEOTIDE SEQUENCE [LARGE SCALE GENOMIC DNA]</scope>
    <source>
        <strain evidence="2">IBCAS-2021</strain>
        <tissue evidence="2">Leaf</tissue>
    </source>
</reference>
<comment type="caution">
    <text evidence="2">The sequence shown here is derived from an EMBL/GenBank/DDBJ whole genome shotgun (WGS) entry which is preliminary data.</text>
</comment>
<protein>
    <submittedName>
        <fullName evidence="2">Uncharacterized protein</fullName>
    </submittedName>
</protein>
<dbReference type="AlphaFoldDB" id="A0AAV7F7F7"/>